<feature type="binding site" evidence="4">
    <location>
        <begin position="8"/>
        <end position="9"/>
    </location>
    <ligand>
        <name>D-ribulose 5-phosphate</name>
        <dbReference type="ChEBI" id="CHEBI:58121"/>
    </ligand>
</feature>
<dbReference type="RefSeq" id="WP_022349788.1">
    <property type="nucleotide sequence ID" value="NZ_DBEYNO010000065.1"/>
</dbReference>
<dbReference type="Pfam" id="PF02502">
    <property type="entry name" value="LacAB_rpiB"/>
    <property type="match status" value="1"/>
</dbReference>
<evidence type="ECO:0000256" key="4">
    <source>
        <dbReference type="PIRSR" id="PIRSR005384-2"/>
    </source>
</evidence>
<evidence type="ECO:0000313" key="5">
    <source>
        <dbReference type="EMBL" id="OUN41507.1"/>
    </source>
</evidence>
<gene>
    <name evidence="5" type="ORF">B5G21_09520</name>
</gene>
<feature type="active site" description="Proton acceptor" evidence="3">
    <location>
        <position position="66"/>
    </location>
</feature>
<dbReference type="STRING" id="1118060.GCA_000311845_00017"/>
<dbReference type="SUPFAM" id="SSF89623">
    <property type="entry name" value="Ribose/Galactose isomerase RpiB/AlsB"/>
    <property type="match status" value="1"/>
</dbReference>
<feature type="binding site" evidence="4">
    <location>
        <position position="137"/>
    </location>
    <ligand>
        <name>D-ribulose 5-phosphate</name>
        <dbReference type="ChEBI" id="CHEBI:58121"/>
    </ligand>
</feature>
<evidence type="ECO:0000256" key="2">
    <source>
        <dbReference type="ARBA" id="ARBA00023235"/>
    </source>
</evidence>
<comment type="caution">
    <text evidence="5">The sequence shown here is derived from an EMBL/GenBank/DDBJ whole genome shotgun (WGS) entry which is preliminary data.</text>
</comment>
<dbReference type="Gene3D" id="3.40.1400.10">
    <property type="entry name" value="Sugar-phosphate isomerase, RpiB/LacA/LacB"/>
    <property type="match status" value="1"/>
</dbReference>
<feature type="active site" description="Proton donor" evidence="3">
    <location>
        <position position="99"/>
    </location>
</feature>
<dbReference type="eggNOG" id="COG0698">
    <property type="taxonomic scope" value="Bacteria"/>
</dbReference>
<dbReference type="NCBIfam" id="NF004051">
    <property type="entry name" value="PRK05571.1"/>
    <property type="match status" value="1"/>
</dbReference>
<evidence type="ECO:0000256" key="3">
    <source>
        <dbReference type="PIRSR" id="PIRSR005384-1"/>
    </source>
</evidence>
<dbReference type="PANTHER" id="PTHR30345:SF0">
    <property type="entry name" value="DNA DAMAGE-REPAIR_TOLERATION PROTEIN DRT102"/>
    <property type="match status" value="1"/>
</dbReference>
<feature type="binding site" evidence="4">
    <location>
        <position position="110"/>
    </location>
    <ligand>
        <name>D-ribulose 5-phosphate</name>
        <dbReference type="ChEBI" id="CHEBI:58121"/>
    </ligand>
</feature>
<dbReference type="Proteomes" id="UP000196560">
    <property type="component" value="Unassembled WGS sequence"/>
</dbReference>
<accession>A0A1Y3U338</accession>
<comment type="similarity">
    <text evidence="1">Belongs to the LacAB/RpiB family.</text>
</comment>
<dbReference type="InterPro" id="IPR036569">
    <property type="entry name" value="RpiB_LacA_LacB_sf"/>
</dbReference>
<dbReference type="InterPro" id="IPR003500">
    <property type="entry name" value="RpiB_LacA_LacB"/>
</dbReference>
<dbReference type="NCBIfam" id="TIGR00689">
    <property type="entry name" value="rpiB_lacA_lacB"/>
    <property type="match status" value="1"/>
</dbReference>
<evidence type="ECO:0000256" key="1">
    <source>
        <dbReference type="ARBA" id="ARBA00008754"/>
    </source>
</evidence>
<dbReference type="EMBL" id="NFHO01000013">
    <property type="protein sequence ID" value="OUN41507.1"/>
    <property type="molecule type" value="Genomic_DNA"/>
</dbReference>
<dbReference type="InterPro" id="IPR004785">
    <property type="entry name" value="RpiB"/>
</dbReference>
<evidence type="ECO:0000313" key="6">
    <source>
        <dbReference type="Proteomes" id="UP000196560"/>
    </source>
</evidence>
<dbReference type="GO" id="GO:0005975">
    <property type="term" value="P:carbohydrate metabolic process"/>
    <property type="evidence" value="ECO:0007669"/>
    <property type="project" value="InterPro"/>
</dbReference>
<feature type="binding site" evidence="4">
    <location>
        <position position="100"/>
    </location>
    <ligand>
        <name>D-ribulose 5-phosphate</name>
        <dbReference type="ChEBI" id="CHEBI:58121"/>
    </ligand>
</feature>
<feature type="binding site" evidence="4">
    <location>
        <begin position="67"/>
        <end position="71"/>
    </location>
    <ligand>
        <name>D-ribulose 5-phosphate</name>
        <dbReference type="ChEBI" id="CHEBI:58121"/>
    </ligand>
</feature>
<protein>
    <submittedName>
        <fullName evidence="5">Ribose 5-phosphate isomerase B</fullName>
    </submittedName>
</protein>
<dbReference type="NCBIfam" id="TIGR01120">
    <property type="entry name" value="rpiB"/>
    <property type="match status" value="1"/>
</dbReference>
<keyword evidence="2 5" id="KW-0413">Isomerase</keyword>
<organism evidence="5 6">
    <name type="scientific">Enorma massiliensis</name>
    <dbReference type="NCBI Taxonomy" id="1472761"/>
    <lineage>
        <taxon>Bacteria</taxon>
        <taxon>Bacillati</taxon>
        <taxon>Actinomycetota</taxon>
        <taxon>Coriobacteriia</taxon>
        <taxon>Coriobacteriales</taxon>
        <taxon>Coriobacteriaceae</taxon>
        <taxon>Enorma</taxon>
    </lineage>
</organism>
<reference evidence="6" key="1">
    <citation type="submission" date="2017-04" db="EMBL/GenBank/DDBJ databases">
        <title>Function of individual gut microbiota members based on whole genome sequencing of pure cultures obtained from chicken caecum.</title>
        <authorList>
            <person name="Medvecky M."/>
            <person name="Cejkova D."/>
            <person name="Polansky O."/>
            <person name="Karasova D."/>
            <person name="Kubasova T."/>
            <person name="Cizek A."/>
            <person name="Rychlik I."/>
        </authorList>
    </citation>
    <scope>NUCLEOTIDE SEQUENCE [LARGE SCALE GENOMIC DNA]</scope>
    <source>
        <strain evidence="6">An70</strain>
    </source>
</reference>
<proteinExistence type="inferred from homology"/>
<dbReference type="AlphaFoldDB" id="A0A1Y3U338"/>
<dbReference type="PANTHER" id="PTHR30345">
    <property type="entry name" value="RIBOSE-5-PHOSPHATE ISOMERASE B"/>
    <property type="match status" value="1"/>
</dbReference>
<sequence>MRVAIASDHGGFDQKGALADFMATELSCDVTDFGPETGDSVDYPDYAVKVAQAVSSGDADFGVLICGTGIGMAVAADKVSGVRASSITSPAFAELFRQHNNGNVVCLSGRFVDLEVNKQIVKTFLTTEFEGGRHERRVEKIMALDTEEA</sequence>
<name>A0A1Y3U338_9ACTN</name>
<feature type="binding site" evidence="4">
    <location>
        <position position="133"/>
    </location>
    <ligand>
        <name>D-ribulose 5-phosphate</name>
        <dbReference type="ChEBI" id="CHEBI:58121"/>
    </ligand>
</feature>
<keyword evidence="6" id="KW-1185">Reference proteome</keyword>
<dbReference type="GO" id="GO:0016861">
    <property type="term" value="F:intramolecular oxidoreductase activity, interconverting aldoses and ketoses"/>
    <property type="evidence" value="ECO:0007669"/>
    <property type="project" value="UniProtKB-ARBA"/>
</dbReference>
<dbReference type="PIRSF" id="PIRSF005384">
    <property type="entry name" value="RpiB_LacA_B"/>
    <property type="match status" value="1"/>
</dbReference>